<comment type="caution">
    <text evidence="2">The sequence shown here is derived from an EMBL/GenBank/DDBJ whole genome shotgun (WGS) entry which is preliminary data.</text>
</comment>
<organism evidence="2 3">
    <name type="scientific">Ceratocystis fimbriata CBS 114723</name>
    <dbReference type="NCBI Taxonomy" id="1035309"/>
    <lineage>
        <taxon>Eukaryota</taxon>
        <taxon>Fungi</taxon>
        <taxon>Dikarya</taxon>
        <taxon>Ascomycota</taxon>
        <taxon>Pezizomycotina</taxon>
        <taxon>Sordariomycetes</taxon>
        <taxon>Hypocreomycetidae</taxon>
        <taxon>Microascales</taxon>
        <taxon>Ceratocystidaceae</taxon>
        <taxon>Ceratocystis</taxon>
    </lineage>
</organism>
<feature type="chain" id="PRO_5012067073" description="Secreted protein" evidence="1">
    <location>
        <begin position="25"/>
        <end position="74"/>
    </location>
</feature>
<evidence type="ECO:0000313" key="3">
    <source>
        <dbReference type="Proteomes" id="UP000222788"/>
    </source>
</evidence>
<evidence type="ECO:0008006" key="4">
    <source>
        <dbReference type="Google" id="ProtNLM"/>
    </source>
</evidence>
<accession>A0A2C5XBV2</accession>
<reference evidence="2 3" key="2">
    <citation type="journal article" date="2013" name="IMA Fungus">
        <title>IMA Genome-F 1: Ceratocystis fimbriata: Draft nuclear genome sequence for the plant pathogen, Ceratocystis fimbriata.</title>
        <authorList>
            <person name="Wilken P.M."/>
            <person name="Steenkamp E.T."/>
            <person name="Wingfield M.J."/>
            <person name="de Beer Z.W."/>
            <person name="Wingfield B.D."/>
        </authorList>
    </citation>
    <scope>NUCLEOTIDE SEQUENCE [LARGE SCALE GENOMIC DNA]</scope>
    <source>
        <strain evidence="2 3">CBS 114723</strain>
    </source>
</reference>
<dbReference type="Proteomes" id="UP000222788">
    <property type="component" value="Unassembled WGS sequence"/>
</dbReference>
<dbReference type="EMBL" id="APWK03000018">
    <property type="protein sequence ID" value="PHH54847.1"/>
    <property type="molecule type" value="Genomic_DNA"/>
</dbReference>
<dbReference type="AlphaFoldDB" id="A0A2C5XBV2"/>
<keyword evidence="1" id="KW-0732">Signal</keyword>
<gene>
    <name evidence="2" type="ORF">CFIMG_001197RAa</name>
</gene>
<keyword evidence="3" id="KW-1185">Reference proteome</keyword>
<evidence type="ECO:0000313" key="2">
    <source>
        <dbReference type="EMBL" id="PHH54847.1"/>
    </source>
</evidence>
<feature type="signal peptide" evidence="1">
    <location>
        <begin position="1"/>
        <end position="24"/>
    </location>
</feature>
<proteinExistence type="predicted"/>
<protein>
    <recommendedName>
        <fullName evidence="4">Secreted protein</fullName>
    </recommendedName>
</protein>
<reference evidence="2 3" key="1">
    <citation type="journal article" date="2013" name="Fungal Biol.">
        <title>Analysis of microsatellite markers in the genome of the plant pathogen Ceratocystis fimbriata.</title>
        <authorList>
            <person name="Simpson M.C."/>
            <person name="Wilken P.M."/>
            <person name="Coetzee M.P."/>
            <person name="Wingfield M.J."/>
            <person name="Wingfield B.D."/>
        </authorList>
    </citation>
    <scope>NUCLEOTIDE SEQUENCE [LARGE SCALE GENOMIC DNA]</scope>
    <source>
        <strain evidence="2 3">CBS 114723</strain>
    </source>
</reference>
<evidence type="ECO:0000256" key="1">
    <source>
        <dbReference type="SAM" id="SignalP"/>
    </source>
</evidence>
<sequence length="74" mass="8385">MKAVFPVKLSISWLLMLLTKDCYARCYLSIKPSGDNSPEITVLPCCVADLPDRPLCIAWYGRFSDNTDRLSKMI</sequence>
<name>A0A2C5XBV2_9PEZI</name>